<evidence type="ECO:0000256" key="4">
    <source>
        <dbReference type="ARBA" id="ARBA00022723"/>
    </source>
</evidence>
<evidence type="ECO:0000313" key="9">
    <source>
        <dbReference type="Proteomes" id="UP000263486"/>
    </source>
</evidence>
<evidence type="ECO:0000256" key="1">
    <source>
        <dbReference type="ARBA" id="ARBA00001966"/>
    </source>
</evidence>
<evidence type="ECO:0000256" key="5">
    <source>
        <dbReference type="ARBA" id="ARBA00023004"/>
    </source>
</evidence>
<evidence type="ECO:0000256" key="2">
    <source>
        <dbReference type="ARBA" id="ARBA00022485"/>
    </source>
</evidence>
<organism evidence="8 9">
    <name type="scientific">Psychrilyobacter piezotolerans</name>
    <dbReference type="NCBI Taxonomy" id="2293438"/>
    <lineage>
        <taxon>Bacteria</taxon>
        <taxon>Fusobacteriati</taxon>
        <taxon>Fusobacteriota</taxon>
        <taxon>Fusobacteriia</taxon>
        <taxon>Fusobacteriales</taxon>
        <taxon>Fusobacteriaceae</taxon>
        <taxon>Psychrilyobacter</taxon>
    </lineage>
</organism>
<evidence type="ECO:0000259" key="7">
    <source>
        <dbReference type="SMART" id="SM00876"/>
    </source>
</evidence>
<dbReference type="SFLD" id="SFLDG01081">
    <property type="entry name" value="cleavage_of_the_Ca-Cb_bond_in"/>
    <property type="match status" value="1"/>
</dbReference>
<keyword evidence="2" id="KW-0004">4Fe-4S</keyword>
<keyword evidence="5" id="KW-0408">Iron</keyword>
<evidence type="ECO:0000313" key="8">
    <source>
        <dbReference type="EMBL" id="REI39813.1"/>
    </source>
</evidence>
<keyword evidence="9" id="KW-1185">Reference proteome</keyword>
<dbReference type="CDD" id="cd01335">
    <property type="entry name" value="Radical_SAM"/>
    <property type="match status" value="1"/>
</dbReference>
<gene>
    <name evidence="8" type="ORF">DYH56_13375</name>
</gene>
<evidence type="ECO:0000256" key="3">
    <source>
        <dbReference type="ARBA" id="ARBA00022691"/>
    </source>
</evidence>
<keyword evidence="6" id="KW-0411">Iron-sulfur</keyword>
<dbReference type="InterPro" id="IPR058240">
    <property type="entry name" value="rSAM_sf"/>
</dbReference>
<dbReference type="Pfam" id="PF04055">
    <property type="entry name" value="Radical_SAM"/>
    <property type="match status" value="1"/>
</dbReference>
<sequence length="473" mass="54158">MNNLAWKEEVKEESFINSDLIESLLLTNPTDEDFYRVMEKAKKGERLSLEETTVLLNTEDQDKIDEMFALAKHIKEDVYGNRVVLFAPLYLGNKCTNSCTYCGFNVHNQQMSRKTLSLDELGQEIEALVDEGHKRLIQVYGTHPDYSPEYIRDTVNKTYSIKKGNGEIRRVNINAAPQTIEDFKIIKESEIGTYQIFQETYHEPSYAMVHPKGEKSNFKWRLFGLSRAMKAGIDDVGIGALFGIYKWKFEVLGLMQHVEHLEDNFGVGPHTISFPRLNEASGVNHDDKYLINDMELKRIIAVLRLAVPYTGLILTARENAELRRECMELGVSQIDAGTQIELQGYSTKKNKCQQDLDKEQFKIGDSRDLDDILRELMENGFTPSFCTACYRLGRTGEHFMEFSKPGFIHNFCTPNAILTLAEYLEDYASEETKKVGYDLIGSSVGTSRLTEETKASLKVKLEEIKNSKRDLYY</sequence>
<dbReference type="InterPro" id="IPR007197">
    <property type="entry name" value="rSAM"/>
</dbReference>
<dbReference type="RefSeq" id="WP_114643384.1">
    <property type="nucleotide sequence ID" value="NZ_JAACIO010000031.1"/>
</dbReference>
<dbReference type="SMART" id="SM00876">
    <property type="entry name" value="BATS"/>
    <property type="match status" value="1"/>
</dbReference>
<dbReference type="EMBL" id="QUAJ01000031">
    <property type="protein sequence ID" value="REI39813.1"/>
    <property type="molecule type" value="Genomic_DNA"/>
</dbReference>
<dbReference type="InterPro" id="IPR013785">
    <property type="entry name" value="Aldolase_TIM"/>
</dbReference>
<dbReference type="Pfam" id="PF06968">
    <property type="entry name" value="BATS"/>
    <property type="match status" value="1"/>
</dbReference>
<dbReference type="SUPFAM" id="SSF102114">
    <property type="entry name" value="Radical SAM enzymes"/>
    <property type="match status" value="1"/>
</dbReference>
<keyword evidence="4" id="KW-0479">Metal-binding</keyword>
<reference evidence="8 9" key="1">
    <citation type="submission" date="2018-08" db="EMBL/GenBank/DDBJ databases">
        <title>Draft genome sequence of Psychrilyobacter sp. strain SD5 isolated from Black Sea water.</title>
        <authorList>
            <person name="Yadav S."/>
            <person name="Villanueva L."/>
            <person name="Damste J.S.S."/>
        </authorList>
    </citation>
    <scope>NUCLEOTIDE SEQUENCE [LARGE SCALE GENOMIC DNA]</scope>
    <source>
        <strain evidence="8 9">SD5</strain>
    </source>
</reference>
<dbReference type="NCBIfam" id="TIGR03955">
    <property type="entry name" value="rSAM_HydG"/>
    <property type="match status" value="1"/>
</dbReference>
<dbReference type="SFLD" id="SFLDF00319">
    <property type="entry name" value="Fe_hydrogenase_maturase_(HydG"/>
    <property type="match status" value="1"/>
</dbReference>
<dbReference type="InterPro" id="IPR024007">
    <property type="entry name" value="FeFe-hyd_mat_HydG"/>
</dbReference>
<dbReference type="SFLD" id="SFLDS00029">
    <property type="entry name" value="Radical_SAM"/>
    <property type="match status" value="1"/>
</dbReference>
<dbReference type="Gene3D" id="3.20.20.70">
    <property type="entry name" value="Aldolase class I"/>
    <property type="match status" value="1"/>
</dbReference>
<evidence type="ECO:0000256" key="6">
    <source>
        <dbReference type="ARBA" id="ARBA00023014"/>
    </source>
</evidence>
<proteinExistence type="predicted"/>
<dbReference type="PANTHER" id="PTHR43583:SF2">
    <property type="entry name" value="THIAZOLE BIOSYNTHESIS PROTEIN"/>
    <property type="match status" value="1"/>
</dbReference>
<name>A0ABX9KDX0_9FUSO</name>
<keyword evidence="3" id="KW-0949">S-adenosyl-L-methionine</keyword>
<feature type="domain" description="Biotin and thiamin synthesis-associated" evidence="7">
    <location>
        <begin position="273"/>
        <end position="383"/>
    </location>
</feature>
<dbReference type="InterPro" id="IPR010722">
    <property type="entry name" value="BATS_dom"/>
</dbReference>
<protein>
    <submittedName>
        <fullName evidence="8">[FeFe] hydrogenase H-cluster radical SAM maturase HydG</fullName>
    </submittedName>
</protein>
<dbReference type="InterPro" id="IPR034428">
    <property type="entry name" value="ThiH/NoCL/HydG-like"/>
</dbReference>
<comment type="cofactor">
    <cofactor evidence="1">
        <name>[4Fe-4S] cluster</name>
        <dbReference type="ChEBI" id="CHEBI:49883"/>
    </cofactor>
</comment>
<dbReference type="PANTHER" id="PTHR43583">
    <property type="entry name" value="2-IMINOACETATE SYNTHASE"/>
    <property type="match status" value="1"/>
</dbReference>
<accession>A0ABX9KDX0</accession>
<comment type="caution">
    <text evidence="8">The sequence shown here is derived from an EMBL/GenBank/DDBJ whole genome shotgun (WGS) entry which is preliminary data.</text>
</comment>
<dbReference type="Proteomes" id="UP000263486">
    <property type="component" value="Unassembled WGS sequence"/>
</dbReference>
<dbReference type="SFLD" id="SFLDG01060">
    <property type="entry name" value="BATS_domain_containing"/>
    <property type="match status" value="1"/>
</dbReference>